<dbReference type="Proteomes" id="UP000192602">
    <property type="component" value="Unassembled WGS sequence"/>
</dbReference>
<dbReference type="RefSeq" id="WP_084275327.1">
    <property type="nucleotide sequence ID" value="NZ_AP026671.1"/>
</dbReference>
<evidence type="ECO:0000259" key="1">
    <source>
        <dbReference type="Pfam" id="PF01882"/>
    </source>
</evidence>
<proteinExistence type="predicted"/>
<dbReference type="OrthoDB" id="9776116at2"/>
<dbReference type="EMBL" id="FWWZ01000001">
    <property type="protein sequence ID" value="SMC09078.1"/>
    <property type="molecule type" value="Genomic_DNA"/>
</dbReference>
<dbReference type="AlphaFoldDB" id="A0A1W1WRX7"/>
<dbReference type="SUPFAM" id="SSF53300">
    <property type="entry name" value="vWA-like"/>
    <property type="match status" value="1"/>
</dbReference>
<sequence length="277" mass="32147">MTQKNIKKLLIKAKKQVFSEIPGNNPSLFKGEGFDFVELREYQPGDDVKKIDWLVTAKLQKPYIKLYREERELNVVVAFMLNGSMFFGTKRFKQELAAEIGAILGFAAIKNQDNFSYILFADKEYSSIRPTKHINAVQKCAESVAKFVTLGKSANFSQLTQRLFKIRRKSIVFIISDFFGEYDFKVLAKKHEVVAIVVRDRFEEDPTPIGFMNLIDPETKKSFIVDFEGSTLKNYKKEIKKADSKMYEHFKQSGVRFTKIYTHEEPFIKLLKLFGQK</sequence>
<dbReference type="PANTHER" id="PTHR33608:SF6">
    <property type="entry name" value="BLL2464 PROTEIN"/>
    <property type="match status" value="1"/>
</dbReference>
<dbReference type="STRING" id="1069081.SAMN05660197_0876"/>
<dbReference type="InterPro" id="IPR002881">
    <property type="entry name" value="DUF58"/>
</dbReference>
<evidence type="ECO:0000313" key="2">
    <source>
        <dbReference type="EMBL" id="SMC09078.1"/>
    </source>
</evidence>
<dbReference type="Pfam" id="PF01882">
    <property type="entry name" value="DUF58"/>
    <property type="match status" value="1"/>
</dbReference>
<protein>
    <submittedName>
        <fullName evidence="2">Uncharacterized conserved protein (Some members contain a von Willebrand factor type A (VWA) domain)</fullName>
    </submittedName>
</protein>
<evidence type="ECO:0000313" key="3">
    <source>
        <dbReference type="Proteomes" id="UP000192602"/>
    </source>
</evidence>
<gene>
    <name evidence="2" type="ORF">SAMN05660197_0876</name>
</gene>
<keyword evidence="3" id="KW-1185">Reference proteome</keyword>
<dbReference type="InterPro" id="IPR036465">
    <property type="entry name" value="vWFA_dom_sf"/>
</dbReference>
<dbReference type="PANTHER" id="PTHR33608">
    <property type="entry name" value="BLL2464 PROTEIN"/>
    <property type="match status" value="1"/>
</dbReference>
<feature type="domain" description="DUF58" evidence="1">
    <location>
        <begin position="38"/>
        <end position="241"/>
    </location>
</feature>
<name>A0A1W1WRX7_9BACT</name>
<organism evidence="2 3">
    <name type="scientific">Nitratiruptor tergarcus DSM 16512</name>
    <dbReference type="NCBI Taxonomy" id="1069081"/>
    <lineage>
        <taxon>Bacteria</taxon>
        <taxon>Pseudomonadati</taxon>
        <taxon>Campylobacterota</taxon>
        <taxon>Epsilonproteobacteria</taxon>
        <taxon>Nautiliales</taxon>
        <taxon>Nitratiruptoraceae</taxon>
        <taxon>Nitratiruptor</taxon>
    </lineage>
</organism>
<reference evidence="3" key="1">
    <citation type="submission" date="2017-04" db="EMBL/GenBank/DDBJ databases">
        <authorList>
            <person name="Varghese N."/>
            <person name="Submissions S."/>
        </authorList>
    </citation>
    <scope>NUCLEOTIDE SEQUENCE [LARGE SCALE GENOMIC DNA]</scope>
    <source>
        <strain evidence="3">DSM 16512</strain>
    </source>
</reference>
<accession>A0A1W1WRX7</accession>